<comment type="caution">
    <text evidence="1">The sequence shown here is derived from an EMBL/GenBank/DDBJ whole genome shotgun (WGS) entry which is preliminary data.</text>
</comment>
<gene>
    <name evidence="1" type="ORF">NF867_17275</name>
</gene>
<organism evidence="1 2">
    <name type="scientific">Solitalea agri</name>
    <dbReference type="NCBI Taxonomy" id="2953739"/>
    <lineage>
        <taxon>Bacteria</taxon>
        <taxon>Pseudomonadati</taxon>
        <taxon>Bacteroidota</taxon>
        <taxon>Sphingobacteriia</taxon>
        <taxon>Sphingobacteriales</taxon>
        <taxon>Sphingobacteriaceae</taxon>
        <taxon>Solitalea</taxon>
    </lineage>
</organism>
<dbReference type="EMBL" id="JAMWYS010000058">
    <property type="protein sequence ID" value="MCO4294616.1"/>
    <property type="molecule type" value="Genomic_DNA"/>
</dbReference>
<dbReference type="AlphaFoldDB" id="A0A9X2F948"/>
<reference evidence="1" key="1">
    <citation type="submission" date="2022-06" db="EMBL/GenBank/DDBJ databases">
        <title>Solitalea sp. MAHUQ-68 isolated from rhizospheric soil.</title>
        <authorList>
            <person name="Huq M.A."/>
        </authorList>
    </citation>
    <scope>NUCLEOTIDE SEQUENCE</scope>
    <source>
        <strain evidence="1">MAHUQ-68</strain>
    </source>
</reference>
<evidence type="ECO:0000313" key="2">
    <source>
        <dbReference type="Proteomes" id="UP001155182"/>
    </source>
</evidence>
<dbReference type="InterPro" id="IPR002816">
    <property type="entry name" value="TraB/PrgY/GumN_fam"/>
</dbReference>
<name>A0A9X2F948_9SPHI</name>
<accession>A0A9X2F948</accession>
<dbReference type="CDD" id="cd14789">
    <property type="entry name" value="Tiki"/>
    <property type="match status" value="1"/>
</dbReference>
<proteinExistence type="predicted"/>
<dbReference type="Pfam" id="PF01963">
    <property type="entry name" value="TraB_PrgY_gumN"/>
    <property type="match status" value="1"/>
</dbReference>
<keyword evidence="2" id="KW-1185">Reference proteome</keyword>
<sequence length="293" mass="33678">MKRLVFIVLLLLSVKFALAQYDPLYWEIKPKNSTKTSYLLGVPYVLCANQLVFGDAEKQMMLEAEQIFFQSDISSPEFMTSILAYKNQHKGFELKKIYSPEEYLFLASFCKDSLGVDINNIQDNYQLFSLIISKSVGCDPQSAETPLIRYAIENNKKIIELESPTAIFEQLDKISSKDRAACFLNFVKSYNTANTGFRKVKNIYASPSEIDFKYVKGIATYFSKAHYKYLVEDRAKNWTSKMQMALKDKASFVVVPMYLLPGKKGILKQLEERGFEIKAVNPNLRENIFVQNE</sequence>
<dbReference type="RefSeq" id="WP_252589647.1">
    <property type="nucleotide sequence ID" value="NZ_JAMWYS010000058.1"/>
</dbReference>
<protein>
    <submittedName>
        <fullName evidence="1">TraB/GumN family protein</fullName>
    </submittedName>
</protein>
<dbReference type="Proteomes" id="UP001155182">
    <property type="component" value="Unassembled WGS sequence"/>
</dbReference>
<evidence type="ECO:0000313" key="1">
    <source>
        <dbReference type="EMBL" id="MCO4294616.1"/>
    </source>
</evidence>